<reference evidence="2" key="1">
    <citation type="submission" date="2020-05" db="EMBL/GenBank/DDBJ databases">
        <title>Genomic Encyclopedia of Type Strains, Phase IV (KMG-V): Genome sequencing to study the core and pangenomes of soil and plant-associated prokaryotes.</title>
        <authorList>
            <person name="Whitman W."/>
        </authorList>
    </citation>
    <scope>NUCLEOTIDE SEQUENCE</scope>
    <source>
        <strain evidence="2">16F</strain>
    </source>
</reference>
<organism evidence="2 3">
    <name type="scientific">Frigoriflavimonas asaccharolytica</name>
    <dbReference type="NCBI Taxonomy" id="2735899"/>
    <lineage>
        <taxon>Bacteria</taxon>
        <taxon>Pseudomonadati</taxon>
        <taxon>Bacteroidota</taxon>
        <taxon>Flavobacteriia</taxon>
        <taxon>Flavobacteriales</taxon>
        <taxon>Weeksellaceae</taxon>
        <taxon>Frigoriflavimonas</taxon>
    </lineage>
</organism>
<dbReference type="GO" id="GO:0005829">
    <property type="term" value="C:cytosol"/>
    <property type="evidence" value="ECO:0007669"/>
    <property type="project" value="TreeGrafter"/>
</dbReference>
<dbReference type="SUPFAM" id="SSF51556">
    <property type="entry name" value="Metallo-dependent hydrolases"/>
    <property type="match status" value="1"/>
</dbReference>
<feature type="binding site" evidence="1">
    <location>
        <position position="170"/>
    </location>
    <ligand>
        <name>a divalent metal cation</name>
        <dbReference type="ChEBI" id="CHEBI:60240"/>
        <label>1</label>
    </ligand>
</feature>
<feature type="binding site" evidence="1">
    <location>
        <position position="100"/>
    </location>
    <ligand>
        <name>a divalent metal cation</name>
        <dbReference type="ChEBI" id="CHEBI:60240"/>
        <label>2</label>
    </ligand>
</feature>
<feature type="binding site" evidence="1">
    <location>
        <position position="65"/>
    </location>
    <ligand>
        <name>a divalent metal cation</name>
        <dbReference type="ChEBI" id="CHEBI:60240"/>
        <label>1</label>
    </ligand>
</feature>
<sequence>MTYFDFHHHHINTKNGIYNIPLFGNAVDFPFSAGLHPKDISSNNDEAFLWLEEITKNINCFAIGECGLDGLVEIDLEIQKKIFQKHIVIANSLKKPIIIHCVRKHYDLIPFRKIAKTPLIMHGFNKNTAVADALLKEDFLLSFGKAVLHNVSLQEIVKNIPKEKYFLETDDADFDIENLYEKIAEIRSESLKTIKNQINKNLEFIING</sequence>
<dbReference type="InterPro" id="IPR032466">
    <property type="entry name" value="Metal_Hydrolase"/>
</dbReference>
<dbReference type="PANTHER" id="PTHR46124">
    <property type="entry name" value="D-AMINOACYL-TRNA DEACYLASE"/>
    <property type="match status" value="1"/>
</dbReference>
<dbReference type="InterPro" id="IPR001130">
    <property type="entry name" value="TatD-like"/>
</dbReference>
<evidence type="ECO:0000313" key="3">
    <source>
        <dbReference type="Proteomes" id="UP000610746"/>
    </source>
</evidence>
<dbReference type="Gene3D" id="3.20.20.140">
    <property type="entry name" value="Metal-dependent hydrolases"/>
    <property type="match status" value="1"/>
</dbReference>
<dbReference type="GO" id="GO:0016788">
    <property type="term" value="F:hydrolase activity, acting on ester bonds"/>
    <property type="evidence" value="ECO:0007669"/>
    <property type="project" value="InterPro"/>
</dbReference>
<keyword evidence="2" id="KW-0378">Hydrolase</keyword>
<dbReference type="AlphaFoldDB" id="A0A8J8GCT3"/>
<keyword evidence="3" id="KW-1185">Reference proteome</keyword>
<dbReference type="GO" id="GO:0046872">
    <property type="term" value="F:metal ion binding"/>
    <property type="evidence" value="ECO:0007669"/>
    <property type="project" value="UniProtKB-KW"/>
</dbReference>
<protein>
    <submittedName>
        <fullName evidence="2">TatD DNase family protein</fullName>
        <ecNumber evidence="2">3.1.21.-</ecNumber>
    </submittedName>
</protein>
<dbReference type="Pfam" id="PF01026">
    <property type="entry name" value="TatD_DNase"/>
    <property type="match status" value="1"/>
</dbReference>
<dbReference type="Proteomes" id="UP000610746">
    <property type="component" value="Unassembled WGS sequence"/>
</dbReference>
<dbReference type="RefSeq" id="WP_173779933.1">
    <property type="nucleotide sequence ID" value="NZ_JABSNO010000020.1"/>
</dbReference>
<feature type="binding site" evidence="1">
    <location>
        <position position="122"/>
    </location>
    <ligand>
        <name>a divalent metal cation</name>
        <dbReference type="ChEBI" id="CHEBI:60240"/>
        <label>2</label>
    </ligand>
</feature>
<dbReference type="PANTHER" id="PTHR46124:SF2">
    <property type="entry name" value="D-AMINOACYL-TRNA DEACYLASE"/>
    <property type="match status" value="1"/>
</dbReference>
<gene>
    <name evidence="2" type="ORF">HNQ03_002456</name>
</gene>
<accession>A0A8J8GCT3</accession>
<evidence type="ECO:0000256" key="1">
    <source>
        <dbReference type="PIRSR" id="PIRSR005902-1"/>
    </source>
</evidence>
<dbReference type="EMBL" id="JABSNO010000020">
    <property type="protein sequence ID" value="NRS93367.1"/>
    <property type="molecule type" value="Genomic_DNA"/>
</dbReference>
<proteinExistence type="predicted"/>
<name>A0A8J8GCT3_9FLAO</name>
<keyword evidence="1" id="KW-0479">Metal-binding</keyword>
<dbReference type="PIRSF" id="PIRSF005902">
    <property type="entry name" value="DNase_TatD"/>
    <property type="match status" value="1"/>
</dbReference>
<dbReference type="EC" id="3.1.21.-" evidence="2"/>
<comment type="caution">
    <text evidence="2">The sequence shown here is derived from an EMBL/GenBank/DDBJ whole genome shotgun (WGS) entry which is preliminary data.</text>
</comment>
<evidence type="ECO:0000313" key="2">
    <source>
        <dbReference type="EMBL" id="NRS93367.1"/>
    </source>
</evidence>